<evidence type="ECO:0000256" key="1">
    <source>
        <dbReference type="ARBA" id="ARBA00001954"/>
    </source>
</evidence>
<dbReference type="EMBL" id="KN832042">
    <property type="protein sequence ID" value="KIN96671.1"/>
    <property type="molecule type" value="Genomic_DNA"/>
</dbReference>
<protein>
    <recommendedName>
        <fullName evidence="6">2OGFeDO JBP1/TET oxygenase domain-containing protein</fullName>
    </recommendedName>
</protein>
<evidence type="ECO:0000256" key="2">
    <source>
        <dbReference type="ARBA" id="ARBA00022723"/>
    </source>
</evidence>
<keyword evidence="5" id="KW-0408">Iron</keyword>
<dbReference type="InterPro" id="IPR024779">
    <property type="entry name" value="2OGFeDO_JBP1/TET_oxygenase_dom"/>
</dbReference>
<accession>A0A0C3JGB6</accession>
<dbReference type="Gene3D" id="3.60.130.30">
    <property type="match status" value="1"/>
</dbReference>
<dbReference type="Proteomes" id="UP000054217">
    <property type="component" value="Unassembled WGS sequence"/>
</dbReference>
<proteinExistence type="predicted"/>
<sequence length="359" mass="40455">MSKIPHGWRMELTDCIASYMKARFQEEVFSGPRALPDISIPFPVLCEADRISSVISQAYRCPINVGKNRGGKTCNAEAAERYVEVTEPSILVTDSNTIHVWYLPDALSPKRRADVWNCLHLLREPLRESIKASPQAWQTDKSYFRDDAELKGAINLSPAWFQQGRGPQNGFLEASQLLKSRTENISTREWVDQMSDTNALLSAILHVIHLRMYADGREALICLGKQAEQWADSDMSSILPIWSSTYSSMSVMVNRATCYHRDINGRDPWYDLLVTVGDYPPLDFVIPTLNLQLRYNPGTIISFSGSALEHGVEAVDSDRACLAYYMHANIHQLVHIPMCQSPQMDNLLPRPVATGELLI</sequence>
<reference evidence="8" key="2">
    <citation type="submission" date="2015-01" db="EMBL/GenBank/DDBJ databases">
        <title>Evolutionary Origins and Diversification of the Mycorrhizal Mutualists.</title>
        <authorList>
            <consortium name="DOE Joint Genome Institute"/>
            <consortium name="Mycorrhizal Genomics Consortium"/>
            <person name="Kohler A."/>
            <person name="Kuo A."/>
            <person name="Nagy L.G."/>
            <person name="Floudas D."/>
            <person name="Copeland A."/>
            <person name="Barry K.W."/>
            <person name="Cichocki N."/>
            <person name="Veneault-Fourrey C."/>
            <person name="LaButti K."/>
            <person name="Lindquist E.A."/>
            <person name="Lipzen A."/>
            <person name="Lundell T."/>
            <person name="Morin E."/>
            <person name="Murat C."/>
            <person name="Riley R."/>
            <person name="Ohm R."/>
            <person name="Sun H."/>
            <person name="Tunlid A."/>
            <person name="Henrissat B."/>
            <person name="Grigoriev I.V."/>
            <person name="Hibbett D.S."/>
            <person name="Martin F."/>
        </authorList>
    </citation>
    <scope>NUCLEOTIDE SEQUENCE [LARGE SCALE GENOMIC DNA]</scope>
    <source>
        <strain evidence="8">Marx 270</strain>
    </source>
</reference>
<dbReference type="STRING" id="870435.A0A0C3JGB6"/>
<dbReference type="GO" id="GO:0046872">
    <property type="term" value="F:metal ion binding"/>
    <property type="evidence" value="ECO:0007669"/>
    <property type="project" value="UniProtKB-KW"/>
</dbReference>
<feature type="domain" description="2OGFeDO JBP1/TET oxygenase" evidence="6">
    <location>
        <begin position="184"/>
        <end position="327"/>
    </location>
</feature>
<evidence type="ECO:0000313" key="7">
    <source>
        <dbReference type="EMBL" id="KIN96671.1"/>
    </source>
</evidence>
<name>A0A0C3JGB6_PISTI</name>
<organism evidence="7 8">
    <name type="scientific">Pisolithus tinctorius Marx 270</name>
    <dbReference type="NCBI Taxonomy" id="870435"/>
    <lineage>
        <taxon>Eukaryota</taxon>
        <taxon>Fungi</taxon>
        <taxon>Dikarya</taxon>
        <taxon>Basidiomycota</taxon>
        <taxon>Agaricomycotina</taxon>
        <taxon>Agaricomycetes</taxon>
        <taxon>Agaricomycetidae</taxon>
        <taxon>Boletales</taxon>
        <taxon>Sclerodermatineae</taxon>
        <taxon>Pisolithaceae</taxon>
        <taxon>Pisolithus</taxon>
    </lineage>
</organism>
<keyword evidence="8" id="KW-1185">Reference proteome</keyword>
<evidence type="ECO:0000313" key="8">
    <source>
        <dbReference type="Proteomes" id="UP000054217"/>
    </source>
</evidence>
<evidence type="ECO:0000259" key="6">
    <source>
        <dbReference type="Pfam" id="PF12851"/>
    </source>
</evidence>
<dbReference type="GO" id="GO:0051213">
    <property type="term" value="F:dioxygenase activity"/>
    <property type="evidence" value="ECO:0007669"/>
    <property type="project" value="UniProtKB-KW"/>
</dbReference>
<dbReference type="HOGENOM" id="CLU_039070_4_2_1"/>
<comment type="cofactor">
    <cofactor evidence="1">
        <name>Fe(2+)</name>
        <dbReference type="ChEBI" id="CHEBI:29033"/>
    </cofactor>
</comment>
<evidence type="ECO:0000256" key="5">
    <source>
        <dbReference type="ARBA" id="ARBA00023004"/>
    </source>
</evidence>
<gene>
    <name evidence="7" type="ORF">M404DRAFT_33020</name>
</gene>
<keyword evidence="2" id="KW-0479">Metal-binding</keyword>
<evidence type="ECO:0000256" key="3">
    <source>
        <dbReference type="ARBA" id="ARBA00022964"/>
    </source>
</evidence>
<keyword evidence="3" id="KW-0223">Dioxygenase</keyword>
<dbReference type="AlphaFoldDB" id="A0A0C3JGB6"/>
<dbReference type="OrthoDB" id="2692579at2759"/>
<reference evidence="7 8" key="1">
    <citation type="submission" date="2014-04" db="EMBL/GenBank/DDBJ databases">
        <authorList>
            <consortium name="DOE Joint Genome Institute"/>
            <person name="Kuo A."/>
            <person name="Kohler A."/>
            <person name="Costa M.D."/>
            <person name="Nagy L.G."/>
            <person name="Floudas D."/>
            <person name="Copeland A."/>
            <person name="Barry K.W."/>
            <person name="Cichocki N."/>
            <person name="Veneault-Fourrey C."/>
            <person name="LaButti K."/>
            <person name="Lindquist E.A."/>
            <person name="Lipzen A."/>
            <person name="Lundell T."/>
            <person name="Morin E."/>
            <person name="Murat C."/>
            <person name="Sun H."/>
            <person name="Tunlid A."/>
            <person name="Henrissat B."/>
            <person name="Grigoriev I.V."/>
            <person name="Hibbett D.S."/>
            <person name="Martin F."/>
            <person name="Nordberg H.P."/>
            <person name="Cantor M.N."/>
            <person name="Hua S.X."/>
        </authorList>
    </citation>
    <scope>NUCLEOTIDE SEQUENCE [LARGE SCALE GENOMIC DNA]</scope>
    <source>
        <strain evidence="7 8">Marx 270</strain>
    </source>
</reference>
<dbReference type="InParanoid" id="A0A0C3JGB6"/>
<keyword evidence="4" id="KW-0560">Oxidoreductase</keyword>
<evidence type="ECO:0000256" key="4">
    <source>
        <dbReference type="ARBA" id="ARBA00023002"/>
    </source>
</evidence>
<dbReference type="Pfam" id="PF12851">
    <property type="entry name" value="Tet_JBP"/>
    <property type="match status" value="1"/>
</dbReference>